<keyword evidence="4 9" id="KW-0547">Nucleotide-binding</keyword>
<feature type="domain" description="PurM-like N-terminal" evidence="10">
    <location>
        <begin position="49"/>
        <end position="156"/>
    </location>
</feature>
<dbReference type="HAMAP" id="MF_00625">
    <property type="entry name" value="SelD"/>
    <property type="match status" value="1"/>
</dbReference>
<evidence type="ECO:0000256" key="3">
    <source>
        <dbReference type="ARBA" id="ARBA00022723"/>
    </source>
</evidence>
<evidence type="ECO:0000256" key="5">
    <source>
        <dbReference type="ARBA" id="ARBA00022777"/>
    </source>
</evidence>
<name>A0A1T0AW89_9PAST</name>
<feature type="binding site" description="in other chain" evidence="9">
    <location>
        <position position="90"/>
    </location>
    <ligand>
        <name>ATP</name>
        <dbReference type="ChEBI" id="CHEBI:30616"/>
        <note>ligand shared between dimeric partners</note>
    </ligand>
</feature>
<evidence type="ECO:0000256" key="1">
    <source>
        <dbReference type="ARBA" id="ARBA00008026"/>
    </source>
</evidence>
<keyword evidence="7 9" id="KW-0460">Magnesium</keyword>
<sequence length="347" mass="37123">MANTVRLTQYSHGAGCGCKISPKVLDKILHSEMEKWIDPRLLVGNETKDDAAVYDIGNGIGIISTTDFFMPIVDDPFDFGRIAATNAISDIFAMGGKPIMAIAILGFPVKLLPPEVAQHIVDGGRFACKQAGIALAGGHSIDTPEPIFGLAVTGVIDTAKVKKNASAQSGNKLFLTKPLGIGILTTAEKKGKLKAQHKGLATQVMCQMNNIGSQFAELNGVTAMTDVTGFGLLGHLIEICEGSHLNAEVYFEQIKTLDGVFNYIEKGCIPGGTTRNFESYGHKVSEMKELQKAILCDPQTSGGLLIAVQESAEQQVKNIAQQQGIELIEVGKLVAKDTTNEIRVRVI</sequence>
<keyword evidence="3 9" id="KW-0479">Metal-binding</keyword>
<dbReference type="InterPro" id="IPR036921">
    <property type="entry name" value="PurM-like_N_sf"/>
</dbReference>
<evidence type="ECO:0000256" key="7">
    <source>
        <dbReference type="ARBA" id="ARBA00022842"/>
    </source>
</evidence>
<dbReference type="PIRSF" id="PIRSF036407">
    <property type="entry name" value="Selenphspht_syn"/>
    <property type="match status" value="1"/>
</dbReference>
<dbReference type="Pfam" id="PF02769">
    <property type="entry name" value="AIRS_C"/>
    <property type="match status" value="1"/>
</dbReference>
<feature type="binding site" evidence="9">
    <location>
        <position position="226"/>
    </location>
    <ligand>
        <name>Mg(2+)</name>
        <dbReference type="ChEBI" id="CHEBI:18420"/>
    </ligand>
</feature>
<keyword evidence="13" id="KW-1185">Reference proteome</keyword>
<dbReference type="InterPro" id="IPR036676">
    <property type="entry name" value="PurM-like_C_sf"/>
</dbReference>
<comment type="subunit">
    <text evidence="9">Homodimer.</text>
</comment>
<dbReference type="InterPro" id="IPR016188">
    <property type="entry name" value="PurM-like_N"/>
</dbReference>
<dbReference type="GO" id="GO:0005737">
    <property type="term" value="C:cytoplasm"/>
    <property type="evidence" value="ECO:0007669"/>
    <property type="project" value="TreeGrafter"/>
</dbReference>
<dbReference type="Gene3D" id="3.30.1330.10">
    <property type="entry name" value="PurM-like, N-terminal domain"/>
    <property type="match status" value="1"/>
</dbReference>
<feature type="binding site" evidence="9">
    <location>
        <position position="50"/>
    </location>
    <ligand>
        <name>Mg(2+)</name>
        <dbReference type="ChEBI" id="CHEBI:18420"/>
    </ligand>
</feature>
<evidence type="ECO:0000256" key="8">
    <source>
        <dbReference type="ARBA" id="ARBA00023266"/>
    </source>
</evidence>
<dbReference type="GO" id="GO:0016260">
    <property type="term" value="P:selenocysteine biosynthetic process"/>
    <property type="evidence" value="ECO:0007669"/>
    <property type="project" value="InterPro"/>
</dbReference>
<feature type="binding site" description="in other chain" evidence="9">
    <location>
        <position position="19"/>
    </location>
    <ligand>
        <name>ATP</name>
        <dbReference type="ChEBI" id="CHEBI:30616"/>
        <note>ligand shared between dimeric partners</note>
    </ligand>
</feature>
<reference evidence="12 13" key="1">
    <citation type="submission" date="2017-02" db="EMBL/GenBank/DDBJ databases">
        <title>Draft genome sequence of Haemophilus felis CCUG 31170 type strain.</title>
        <authorList>
            <person name="Engstrom-Jakobsson H."/>
            <person name="Salva-Serra F."/>
            <person name="Thorell K."/>
            <person name="Gonzales-Siles L."/>
            <person name="Karlsson R."/>
            <person name="Boulund F."/>
            <person name="Engstrand L."/>
            <person name="Kristiansson E."/>
            <person name="Moore E."/>
        </authorList>
    </citation>
    <scope>NUCLEOTIDE SEQUENCE [LARGE SCALE GENOMIC DNA]</scope>
    <source>
        <strain evidence="12 13">CCUG 31170</strain>
    </source>
</reference>
<dbReference type="EMBL" id="MUYB01000046">
    <property type="protein sequence ID" value="OOS01364.1"/>
    <property type="molecule type" value="Genomic_DNA"/>
</dbReference>
<dbReference type="GO" id="GO:0000287">
    <property type="term" value="F:magnesium ion binding"/>
    <property type="evidence" value="ECO:0007669"/>
    <property type="project" value="UniProtKB-UniRule"/>
</dbReference>
<dbReference type="GO" id="GO:0004756">
    <property type="term" value="F:selenide, water dikinase activity"/>
    <property type="evidence" value="ECO:0007669"/>
    <property type="project" value="UniProtKB-UniRule"/>
</dbReference>
<evidence type="ECO:0000259" key="10">
    <source>
        <dbReference type="Pfam" id="PF00586"/>
    </source>
</evidence>
<evidence type="ECO:0000256" key="9">
    <source>
        <dbReference type="HAMAP-Rule" id="MF_00625"/>
    </source>
</evidence>
<comment type="caution">
    <text evidence="12">The sequence shown here is derived from an EMBL/GenBank/DDBJ whole genome shotgun (WGS) entry which is preliminary data.</text>
</comment>
<dbReference type="OrthoDB" id="9767928at2"/>
<evidence type="ECO:0000259" key="11">
    <source>
        <dbReference type="Pfam" id="PF02769"/>
    </source>
</evidence>
<keyword evidence="2 9" id="KW-0808">Transferase</keyword>
<dbReference type="AlphaFoldDB" id="A0A1T0AW89"/>
<evidence type="ECO:0000313" key="12">
    <source>
        <dbReference type="EMBL" id="OOS01364.1"/>
    </source>
</evidence>
<feature type="binding site" evidence="9">
    <location>
        <begin position="138"/>
        <end position="140"/>
    </location>
    <ligand>
        <name>ATP</name>
        <dbReference type="ChEBI" id="CHEBI:30616"/>
        <note>ligand shared between dimeric partners</note>
    </ligand>
</feature>
<keyword evidence="8 9" id="KW-0711">Selenium</keyword>
<comment type="catalytic activity">
    <reaction evidence="9">
        <text>hydrogenselenide + ATP + H2O = selenophosphate + AMP + phosphate + 2 H(+)</text>
        <dbReference type="Rhea" id="RHEA:18737"/>
        <dbReference type="ChEBI" id="CHEBI:15377"/>
        <dbReference type="ChEBI" id="CHEBI:15378"/>
        <dbReference type="ChEBI" id="CHEBI:16144"/>
        <dbReference type="ChEBI" id="CHEBI:29317"/>
        <dbReference type="ChEBI" id="CHEBI:30616"/>
        <dbReference type="ChEBI" id="CHEBI:43474"/>
        <dbReference type="ChEBI" id="CHEBI:456215"/>
        <dbReference type="EC" id="2.7.9.3"/>
    </reaction>
</comment>
<comment type="function">
    <text evidence="9">Synthesizes selenophosphate from selenide and ATP.</text>
</comment>
<dbReference type="PANTHER" id="PTHR10256">
    <property type="entry name" value="SELENIDE, WATER DIKINASE"/>
    <property type="match status" value="1"/>
</dbReference>
<dbReference type="GO" id="GO:0005524">
    <property type="term" value="F:ATP binding"/>
    <property type="evidence" value="ECO:0007669"/>
    <property type="project" value="UniProtKB-UniRule"/>
</dbReference>
<dbReference type="STRING" id="123822.B0188_09660"/>
<evidence type="ECO:0000313" key="13">
    <source>
        <dbReference type="Proteomes" id="UP000190023"/>
    </source>
</evidence>
<proteinExistence type="inferred from homology"/>
<evidence type="ECO:0000256" key="6">
    <source>
        <dbReference type="ARBA" id="ARBA00022840"/>
    </source>
</evidence>
<keyword evidence="6 9" id="KW-0067">ATP-binding</keyword>
<dbReference type="SUPFAM" id="SSF55326">
    <property type="entry name" value="PurM N-terminal domain-like"/>
    <property type="match status" value="1"/>
</dbReference>
<dbReference type="Pfam" id="PF00586">
    <property type="entry name" value="AIRS"/>
    <property type="match status" value="1"/>
</dbReference>
<feature type="domain" description="PurM-like C-terminal" evidence="11">
    <location>
        <begin position="168"/>
        <end position="338"/>
    </location>
</feature>
<dbReference type="PROSITE" id="PS51257">
    <property type="entry name" value="PROKAR_LIPOPROTEIN"/>
    <property type="match status" value="1"/>
</dbReference>
<feature type="binding site" evidence="9">
    <location>
        <position position="90"/>
    </location>
    <ligand>
        <name>Mg(2+)</name>
        <dbReference type="ChEBI" id="CHEBI:18420"/>
    </ligand>
</feature>
<evidence type="ECO:0000256" key="2">
    <source>
        <dbReference type="ARBA" id="ARBA00022679"/>
    </source>
</evidence>
<dbReference type="Gene3D" id="3.90.650.10">
    <property type="entry name" value="PurM-like C-terminal domain"/>
    <property type="match status" value="1"/>
</dbReference>
<evidence type="ECO:0000256" key="4">
    <source>
        <dbReference type="ARBA" id="ARBA00022741"/>
    </source>
</evidence>
<dbReference type="NCBIfam" id="NF002098">
    <property type="entry name" value="PRK00943.1"/>
    <property type="match status" value="1"/>
</dbReference>
<dbReference type="FunFam" id="3.90.650.10:FF:000004">
    <property type="entry name" value="Selenide, water dikinase"/>
    <property type="match status" value="1"/>
</dbReference>
<feature type="active site" evidence="9">
    <location>
        <position position="16"/>
    </location>
</feature>
<dbReference type="SUPFAM" id="SSF56042">
    <property type="entry name" value="PurM C-terminal domain-like"/>
    <property type="match status" value="1"/>
</dbReference>
<dbReference type="EC" id="2.7.9.3" evidence="9"/>
<dbReference type="PANTHER" id="PTHR10256:SF0">
    <property type="entry name" value="INACTIVE SELENIDE, WATER DIKINASE-LIKE PROTEIN-RELATED"/>
    <property type="match status" value="1"/>
</dbReference>
<dbReference type="CDD" id="cd02195">
    <property type="entry name" value="SelD"/>
    <property type="match status" value="1"/>
</dbReference>
<dbReference type="NCBIfam" id="TIGR00476">
    <property type="entry name" value="selD"/>
    <property type="match status" value="1"/>
</dbReference>
<dbReference type="Proteomes" id="UP000190023">
    <property type="component" value="Unassembled WGS sequence"/>
</dbReference>
<dbReference type="InterPro" id="IPR023061">
    <property type="entry name" value="SelD_I"/>
</dbReference>
<protein>
    <recommendedName>
        <fullName evidence="9">Selenide, water dikinase</fullName>
        <ecNumber evidence="9">2.7.9.3</ecNumber>
    </recommendedName>
    <alternativeName>
        <fullName evidence="9">Selenium donor protein</fullName>
    </alternativeName>
    <alternativeName>
        <fullName evidence="9">Selenophosphate synthase</fullName>
    </alternativeName>
</protein>
<comment type="cofactor">
    <cofactor evidence="9">
        <name>Mg(2+)</name>
        <dbReference type="ChEBI" id="CHEBI:18420"/>
    </cofactor>
    <text evidence="9">Binds 1 Mg(2+) ion per monomer.</text>
</comment>
<feature type="site" description="Important for catalytic activity" evidence="9">
    <location>
        <position position="19"/>
    </location>
</feature>
<accession>A0A1T0AW89</accession>
<dbReference type="FunFam" id="3.30.1330.10:FF:000003">
    <property type="entry name" value="Selenide, water dikinase"/>
    <property type="match status" value="1"/>
</dbReference>
<gene>
    <name evidence="9" type="primary">selD</name>
    <name evidence="12" type="ORF">B0188_09660</name>
</gene>
<dbReference type="InterPro" id="IPR010918">
    <property type="entry name" value="PurM-like_C_dom"/>
</dbReference>
<feature type="binding site" description="in other chain" evidence="9">
    <location>
        <begin position="47"/>
        <end position="49"/>
    </location>
    <ligand>
        <name>ATP</name>
        <dbReference type="ChEBI" id="CHEBI:30616"/>
        <note>ligand shared between dimeric partners</note>
    </ligand>
</feature>
<feature type="binding site" description="in other chain" evidence="9">
    <location>
        <position position="67"/>
    </location>
    <ligand>
        <name>ATP</name>
        <dbReference type="ChEBI" id="CHEBI:30616"/>
        <note>ligand shared between dimeric partners</note>
    </ligand>
</feature>
<keyword evidence="5 9" id="KW-0418">Kinase</keyword>
<dbReference type="InterPro" id="IPR004536">
    <property type="entry name" value="SPS/SelD"/>
</dbReference>
<comment type="similarity">
    <text evidence="1 9">Belongs to the selenophosphate synthase 1 family. Class I subfamily.</text>
</comment>
<organism evidence="12 13">
    <name type="scientific">[Haemophilus] felis</name>
    <dbReference type="NCBI Taxonomy" id="123822"/>
    <lineage>
        <taxon>Bacteria</taxon>
        <taxon>Pseudomonadati</taxon>
        <taxon>Pseudomonadota</taxon>
        <taxon>Gammaproteobacteria</taxon>
        <taxon>Pasteurellales</taxon>
        <taxon>Pasteurellaceae</taxon>
    </lineage>
</organism>